<dbReference type="AlphaFoldDB" id="A0A645ICP9"/>
<name>A0A645ICP9_9ZZZZ</name>
<protein>
    <submittedName>
        <fullName evidence="1">Uncharacterized protein</fullName>
    </submittedName>
</protein>
<sequence>MSREGDAHRKVGCLRVADLSDHYYVGVLAQDRTEGAPKGEADPLVYLYLCEAGDRKFDGVLQCDDIL</sequence>
<evidence type="ECO:0000313" key="1">
    <source>
        <dbReference type="EMBL" id="MPN48602.1"/>
    </source>
</evidence>
<dbReference type="EMBL" id="VSSQ01111085">
    <property type="protein sequence ID" value="MPN48602.1"/>
    <property type="molecule type" value="Genomic_DNA"/>
</dbReference>
<organism evidence="1">
    <name type="scientific">bioreactor metagenome</name>
    <dbReference type="NCBI Taxonomy" id="1076179"/>
    <lineage>
        <taxon>unclassified sequences</taxon>
        <taxon>metagenomes</taxon>
        <taxon>ecological metagenomes</taxon>
    </lineage>
</organism>
<proteinExistence type="predicted"/>
<reference evidence="1" key="1">
    <citation type="submission" date="2019-08" db="EMBL/GenBank/DDBJ databases">
        <authorList>
            <person name="Kucharzyk K."/>
            <person name="Murdoch R.W."/>
            <person name="Higgins S."/>
            <person name="Loffler F."/>
        </authorList>
    </citation>
    <scope>NUCLEOTIDE SEQUENCE</scope>
</reference>
<comment type="caution">
    <text evidence="1">The sequence shown here is derived from an EMBL/GenBank/DDBJ whole genome shotgun (WGS) entry which is preliminary data.</text>
</comment>
<accession>A0A645ICP9</accession>
<gene>
    <name evidence="1" type="ORF">SDC9_196212</name>
</gene>